<organism evidence="2">
    <name type="scientific">Picea sitchensis</name>
    <name type="common">Sitka spruce</name>
    <name type="synonym">Pinus sitchensis</name>
    <dbReference type="NCBI Taxonomy" id="3332"/>
    <lineage>
        <taxon>Eukaryota</taxon>
        <taxon>Viridiplantae</taxon>
        <taxon>Streptophyta</taxon>
        <taxon>Embryophyta</taxon>
        <taxon>Tracheophyta</taxon>
        <taxon>Spermatophyta</taxon>
        <taxon>Pinopsida</taxon>
        <taxon>Pinidae</taxon>
        <taxon>Conifers I</taxon>
        <taxon>Pinales</taxon>
        <taxon>Pinaceae</taxon>
        <taxon>Picea</taxon>
    </lineage>
</organism>
<proteinExistence type="evidence at transcript level"/>
<dbReference type="AlphaFoldDB" id="A9NUB0"/>
<dbReference type="Pfam" id="PF03242">
    <property type="entry name" value="LEA_3a"/>
    <property type="match status" value="1"/>
</dbReference>
<evidence type="ECO:0000313" key="2">
    <source>
        <dbReference type="EMBL" id="ABK24221.1"/>
    </source>
</evidence>
<accession>A9NUB0</accession>
<dbReference type="PANTHER" id="PTHR33509">
    <property type="entry name" value="LATE EMBRYOGENIS ABUNDANT PROTEIN 2-RELATED"/>
    <property type="match status" value="1"/>
</dbReference>
<sequence length="144" mass="16017">MAHVSLNSKNHHWNLEFGDTLLCSPTNFSLFSMTRSLLHMKVVTVGALSRFGNHGFGLGSDLPIQTMREYSVVAGKVELSARLIQADPKQGDDKAGSGYRQRSWMPDPVTGYYIPEDHFGESDIAELRENILKNHSATSRRGPN</sequence>
<name>A9NUB0_PICSI</name>
<reference evidence="2" key="1">
    <citation type="journal article" date="2008" name="BMC Genomics">
        <title>A conifer genomics resource of 200,000 spruce (Picea spp.) ESTs and 6,464 high-quality, sequence-finished full-length cDNAs for Sitka spruce (Picea sitchensis).</title>
        <authorList>
            <person name="Ralph S.G."/>
            <person name="Chun H.J."/>
            <person name="Kolosova N."/>
            <person name="Cooper D."/>
            <person name="Oddy C."/>
            <person name="Ritland C.E."/>
            <person name="Kirkpatrick R."/>
            <person name="Moore R."/>
            <person name="Barber S."/>
            <person name="Holt R.A."/>
            <person name="Jones S.J."/>
            <person name="Marra M.A."/>
            <person name="Douglas C.J."/>
            <person name="Ritland K."/>
            <person name="Bohlmann J."/>
        </authorList>
    </citation>
    <scope>NUCLEOTIDE SEQUENCE</scope>
    <source>
        <tissue evidence="2">Bark</tissue>
    </source>
</reference>
<dbReference type="EMBL" id="EF084912">
    <property type="protein sequence ID" value="ABK24221.1"/>
    <property type="molecule type" value="mRNA"/>
</dbReference>
<dbReference type="PANTHER" id="PTHR33509:SF21">
    <property type="entry name" value="OS02G0564600 PROTEIN"/>
    <property type="match status" value="1"/>
</dbReference>
<evidence type="ECO:0000256" key="1">
    <source>
        <dbReference type="SAM" id="MobiDB-lite"/>
    </source>
</evidence>
<dbReference type="InterPro" id="IPR004926">
    <property type="entry name" value="LEA_3a"/>
</dbReference>
<feature type="region of interest" description="Disordered" evidence="1">
    <location>
        <begin position="84"/>
        <end position="107"/>
    </location>
</feature>
<protein>
    <submittedName>
        <fullName evidence="2">Uncharacterized protein</fullName>
    </submittedName>
</protein>